<evidence type="ECO:0000259" key="3">
    <source>
        <dbReference type="Pfam" id="PF12680"/>
    </source>
</evidence>
<dbReference type="RefSeq" id="WP_172991808.1">
    <property type="nucleotide sequence ID" value="NZ_AP021861.1"/>
</dbReference>
<gene>
    <name evidence="4" type="ORF">PLANPX_0479</name>
</gene>
<evidence type="ECO:0000256" key="1">
    <source>
        <dbReference type="SAM" id="MobiDB-lite"/>
    </source>
</evidence>
<proteinExistence type="predicted"/>
<sequence length="310" mass="33547">MSRPTHRNLLAALLIAAVGALPAFAAPAKQLDPALAAMVATFEKAFNAHNAPAMSALWTPDAVYRATNLGVEVNGRDPIAAAYADLFKQQPGSTLKLTISESKINGKTASILGMAEVTQRGQLPTRSLFRASLARVGASWLFSNVEEAELPANSPTGMSQLGWLAGTWIQQLPSGDVKNTYHWVDGGAFLVRNYSRISKQAPSASGTQIFGWDAEQQCIRTWLFDSNGTFGEGYWERQSSNKWVNKMALKLPDGRRGSATQILTRSGDNELTLQSVDREMDGQFQPNTTPAKMSRQMTGDKEAAAKGGKQ</sequence>
<dbReference type="KEGG" id="lpav:PLANPX_0479"/>
<protein>
    <recommendedName>
        <fullName evidence="3">SnoaL-like domain-containing protein</fullName>
    </recommendedName>
</protein>
<dbReference type="Proteomes" id="UP000326837">
    <property type="component" value="Chromosome"/>
</dbReference>
<dbReference type="AlphaFoldDB" id="A0A5K7X4Z8"/>
<dbReference type="InterPro" id="IPR032710">
    <property type="entry name" value="NTF2-like_dom_sf"/>
</dbReference>
<feature type="region of interest" description="Disordered" evidence="1">
    <location>
        <begin position="266"/>
        <end position="310"/>
    </location>
</feature>
<dbReference type="SUPFAM" id="SSF54427">
    <property type="entry name" value="NTF2-like"/>
    <property type="match status" value="1"/>
</dbReference>
<organism evidence="4 5">
    <name type="scientific">Lacipirellula parvula</name>
    <dbReference type="NCBI Taxonomy" id="2650471"/>
    <lineage>
        <taxon>Bacteria</taxon>
        <taxon>Pseudomonadati</taxon>
        <taxon>Planctomycetota</taxon>
        <taxon>Planctomycetia</taxon>
        <taxon>Pirellulales</taxon>
        <taxon>Lacipirellulaceae</taxon>
        <taxon>Lacipirellula</taxon>
    </lineage>
</organism>
<reference evidence="5" key="1">
    <citation type="submission" date="2019-10" db="EMBL/GenBank/DDBJ databases">
        <title>Lacipirellula parvula gen. nov., sp. nov., representing a lineage of planctomycetes widespread in freshwater anoxic habitats, and description of the family Lacipirellulaceae.</title>
        <authorList>
            <person name="Dedysh S.N."/>
            <person name="Kulichevskaya I.S."/>
            <person name="Beletsky A.V."/>
            <person name="Rakitin A.L."/>
            <person name="Mardanov A.V."/>
            <person name="Ivanova A.A."/>
            <person name="Saltykova V.X."/>
            <person name="Rijpstra W.I.C."/>
            <person name="Sinninghe Damste J.S."/>
            <person name="Ravin N.V."/>
        </authorList>
    </citation>
    <scope>NUCLEOTIDE SEQUENCE [LARGE SCALE GENOMIC DNA]</scope>
    <source>
        <strain evidence="5">PX69</strain>
    </source>
</reference>
<feature type="signal peptide" evidence="2">
    <location>
        <begin position="1"/>
        <end position="25"/>
    </location>
</feature>
<feature type="compositionally biased region" description="Polar residues" evidence="1">
    <location>
        <begin position="266"/>
        <end position="275"/>
    </location>
</feature>
<feature type="domain" description="SnoaL-like" evidence="3">
    <location>
        <begin position="42"/>
        <end position="117"/>
    </location>
</feature>
<accession>A0A5K7X4Z8</accession>
<dbReference type="Pfam" id="PF12680">
    <property type="entry name" value="SnoaL_2"/>
    <property type="match status" value="1"/>
</dbReference>
<keyword evidence="5" id="KW-1185">Reference proteome</keyword>
<keyword evidence="2" id="KW-0732">Signal</keyword>
<dbReference type="Gene3D" id="3.10.450.50">
    <property type="match status" value="1"/>
</dbReference>
<evidence type="ECO:0000256" key="2">
    <source>
        <dbReference type="SAM" id="SignalP"/>
    </source>
</evidence>
<dbReference type="InterPro" id="IPR037401">
    <property type="entry name" value="SnoaL-like"/>
</dbReference>
<feature type="compositionally biased region" description="Polar residues" evidence="1">
    <location>
        <begin position="284"/>
        <end position="297"/>
    </location>
</feature>
<name>A0A5K7X4Z8_9BACT</name>
<evidence type="ECO:0000313" key="4">
    <source>
        <dbReference type="EMBL" id="BBO30867.1"/>
    </source>
</evidence>
<feature type="chain" id="PRO_5024807416" description="SnoaL-like domain-containing protein" evidence="2">
    <location>
        <begin position="26"/>
        <end position="310"/>
    </location>
</feature>
<evidence type="ECO:0000313" key="5">
    <source>
        <dbReference type="Proteomes" id="UP000326837"/>
    </source>
</evidence>
<dbReference type="EMBL" id="AP021861">
    <property type="protein sequence ID" value="BBO30867.1"/>
    <property type="molecule type" value="Genomic_DNA"/>
</dbReference>